<proteinExistence type="predicted"/>
<reference evidence="2 3" key="1">
    <citation type="submission" date="2023-03" db="EMBL/GenBank/DDBJ databases">
        <title>Genome insight into feeding habits of ladybird beetles.</title>
        <authorList>
            <person name="Li H.-S."/>
            <person name="Huang Y.-H."/>
            <person name="Pang H."/>
        </authorList>
    </citation>
    <scope>NUCLEOTIDE SEQUENCE [LARGE SCALE GENOMIC DNA]</scope>
    <source>
        <strain evidence="2">SYSU_2023b</strain>
        <tissue evidence="2">Whole body</tissue>
    </source>
</reference>
<comment type="caution">
    <text evidence="2">The sequence shown here is derived from an EMBL/GenBank/DDBJ whole genome shotgun (WGS) entry which is preliminary data.</text>
</comment>
<evidence type="ECO:0000256" key="1">
    <source>
        <dbReference type="SAM" id="Phobius"/>
    </source>
</evidence>
<keyword evidence="1" id="KW-1133">Transmembrane helix</keyword>
<keyword evidence="1" id="KW-0472">Membrane</keyword>
<protein>
    <submittedName>
        <fullName evidence="2">Uncharacterized protein</fullName>
    </submittedName>
</protein>
<dbReference type="Proteomes" id="UP001431783">
    <property type="component" value="Unassembled WGS sequence"/>
</dbReference>
<keyword evidence="3" id="KW-1185">Reference proteome</keyword>
<accession>A0AAW1UB57</accession>
<dbReference type="AlphaFoldDB" id="A0AAW1UB57"/>
<name>A0AAW1UB57_9CUCU</name>
<feature type="non-terminal residue" evidence="2">
    <location>
        <position position="1"/>
    </location>
</feature>
<gene>
    <name evidence="2" type="ORF">WA026_014313</name>
</gene>
<evidence type="ECO:0000313" key="3">
    <source>
        <dbReference type="Proteomes" id="UP001431783"/>
    </source>
</evidence>
<keyword evidence="1" id="KW-0812">Transmembrane</keyword>
<feature type="transmembrane region" description="Helical" evidence="1">
    <location>
        <begin position="6"/>
        <end position="28"/>
    </location>
</feature>
<sequence length="106" mass="12184">QIELAHGLITLLLLKIVQDFFSFFYLTVLSTRKNCLFISDLFISEEMSRKVDNISAEKTVPIQFHNIRQPQDLALLLVSQKSTQYLGCHFDSDLRWGIMLAMYVGG</sequence>
<evidence type="ECO:0000313" key="2">
    <source>
        <dbReference type="EMBL" id="KAK9880962.1"/>
    </source>
</evidence>
<dbReference type="EMBL" id="JARQZJ010000067">
    <property type="protein sequence ID" value="KAK9880962.1"/>
    <property type="molecule type" value="Genomic_DNA"/>
</dbReference>
<organism evidence="2 3">
    <name type="scientific">Henosepilachna vigintioctopunctata</name>
    <dbReference type="NCBI Taxonomy" id="420089"/>
    <lineage>
        <taxon>Eukaryota</taxon>
        <taxon>Metazoa</taxon>
        <taxon>Ecdysozoa</taxon>
        <taxon>Arthropoda</taxon>
        <taxon>Hexapoda</taxon>
        <taxon>Insecta</taxon>
        <taxon>Pterygota</taxon>
        <taxon>Neoptera</taxon>
        <taxon>Endopterygota</taxon>
        <taxon>Coleoptera</taxon>
        <taxon>Polyphaga</taxon>
        <taxon>Cucujiformia</taxon>
        <taxon>Coccinelloidea</taxon>
        <taxon>Coccinellidae</taxon>
        <taxon>Epilachninae</taxon>
        <taxon>Epilachnini</taxon>
        <taxon>Henosepilachna</taxon>
    </lineage>
</organism>